<organism evidence="2 3">
    <name type="scientific">Pyricularia oryzae</name>
    <name type="common">Rice blast fungus</name>
    <name type="synonym">Magnaporthe oryzae</name>
    <dbReference type="NCBI Taxonomy" id="318829"/>
    <lineage>
        <taxon>Eukaryota</taxon>
        <taxon>Fungi</taxon>
        <taxon>Dikarya</taxon>
        <taxon>Ascomycota</taxon>
        <taxon>Pezizomycotina</taxon>
        <taxon>Sordariomycetes</taxon>
        <taxon>Sordariomycetidae</taxon>
        <taxon>Magnaporthales</taxon>
        <taxon>Pyriculariaceae</taxon>
        <taxon>Pyricularia</taxon>
    </lineage>
</organism>
<gene>
    <name evidence="2" type="ORF">PoMZ_07272</name>
</gene>
<reference evidence="2 3" key="1">
    <citation type="journal article" date="2019" name="Mol. Biol. Evol.">
        <title>Blast fungal genomes show frequent chromosomal changes, gene gains and losses, and effector gene turnover.</title>
        <authorList>
            <person name="Gomez Luciano L.B."/>
            <person name="Jason Tsai I."/>
            <person name="Chuma I."/>
            <person name="Tosa Y."/>
            <person name="Chen Y.H."/>
            <person name="Li J.Y."/>
            <person name="Li M.Y."/>
            <person name="Jade Lu M.Y."/>
            <person name="Nakayashiki H."/>
            <person name="Li W.H."/>
        </authorList>
    </citation>
    <scope>NUCLEOTIDE SEQUENCE [LARGE SCALE GENOMIC DNA]</scope>
    <source>
        <strain evidence="2">MZ5-1-6</strain>
    </source>
</reference>
<proteinExistence type="predicted"/>
<feature type="region of interest" description="Disordered" evidence="1">
    <location>
        <begin position="234"/>
        <end position="342"/>
    </location>
</feature>
<dbReference type="AlphaFoldDB" id="A0A4P7NER4"/>
<feature type="compositionally biased region" description="Polar residues" evidence="1">
    <location>
        <begin position="392"/>
        <end position="413"/>
    </location>
</feature>
<dbReference type="EMBL" id="CP034207">
    <property type="protein sequence ID" value="QBZ60332.1"/>
    <property type="molecule type" value="Genomic_DNA"/>
</dbReference>
<evidence type="ECO:0000313" key="3">
    <source>
        <dbReference type="Proteomes" id="UP000294847"/>
    </source>
</evidence>
<feature type="region of interest" description="Disordered" evidence="1">
    <location>
        <begin position="1"/>
        <end position="134"/>
    </location>
</feature>
<sequence length="698" mass="75858">MVGGTRSQATAAAAAVHHQPTFEPSAIGVGGGGLAGLADHAAAAPPVTSTSRRSSGSLKREHPDDGDMEGSGISHSGQRGGAGGAADGNNTPLPDGRKRRAGAGSGSRGVANLTPEQLAKKRANDREAQRAIRERTRNEIESLKRRIEELTNQKPYQELQAVIKAKEAVEAENAEIKQRLATVIGMLQPLLGPSVVAGAHGGLSAVTENHTVTPPVYQHAPSSGYMPSQAILSAESPSNHVSTSNGTASPAGSIDIPGSYSQLKHSQNQHQQWQQNVVSDLVTGNSSRSFPVHTPNGSQVSSRFHQHQVSNHFAQQTQHRQSNQQGLLQQVPHQQPPQQGTQLPQLEDHQYRQQPQSQQLQAAVIDTNIEASLDPNLDPNLQPRLDPRLYTASPTDSNDVNMTSGFGGQSNAEDNSDRLGEIIPDFSTPVKNCPRTCPLDGMLQNTLQERRQRAAEGIAPSEIIGPRYPSVNSLLNPSATPQDERTLHPISQVFTDIVHAFPHMTGEPERIAIHFIMTLYLRWQVNPTRENYELMPPWLRPLPSQVTLPHPVWIDYCPFPRMRDRIVRDFAKADAAGLKSYWVNDDAKGSLIIGDSSSGAVKHHNAPYPGMDPPTPFNLFAGVYTDTISLNWPHNNRSSLLESTDSSSDPVITPAFETHLRNLDNWTLGPEFFHVMPHLNGLANLKTADGQIILARKA</sequence>
<feature type="compositionally biased region" description="Low complexity" evidence="1">
    <location>
        <begin position="265"/>
        <end position="279"/>
    </location>
</feature>
<feature type="compositionally biased region" description="Polar residues" evidence="1">
    <location>
        <begin position="235"/>
        <end position="250"/>
    </location>
</feature>
<feature type="compositionally biased region" description="Low complexity" evidence="1">
    <location>
        <begin position="324"/>
        <end position="342"/>
    </location>
</feature>
<dbReference type="PANTHER" id="PTHR37012">
    <property type="entry name" value="B-ZIP TRANSCRIPTION FACTOR (EUROFUNG)-RELATED"/>
    <property type="match status" value="1"/>
</dbReference>
<evidence type="ECO:0000313" key="2">
    <source>
        <dbReference type="EMBL" id="QBZ60332.1"/>
    </source>
</evidence>
<accession>A0A4P7NER4</accession>
<dbReference type="Proteomes" id="UP000294847">
    <property type="component" value="Chromosome 4"/>
</dbReference>
<protein>
    <submittedName>
        <fullName evidence="2">Uncharacterized protein</fullName>
    </submittedName>
</protein>
<feature type="compositionally biased region" description="Basic and acidic residues" evidence="1">
    <location>
        <begin position="118"/>
        <end position="134"/>
    </location>
</feature>
<feature type="compositionally biased region" description="Polar residues" evidence="1">
    <location>
        <begin position="47"/>
        <end position="57"/>
    </location>
</feature>
<dbReference type="CDD" id="cd14688">
    <property type="entry name" value="bZIP_YAP"/>
    <property type="match status" value="1"/>
</dbReference>
<dbReference type="Gene3D" id="1.20.5.170">
    <property type="match status" value="1"/>
</dbReference>
<dbReference type="Pfam" id="PF11905">
    <property type="entry name" value="DUF3425"/>
    <property type="match status" value="1"/>
</dbReference>
<feature type="region of interest" description="Disordered" evidence="1">
    <location>
        <begin position="373"/>
        <end position="417"/>
    </location>
</feature>
<evidence type="ECO:0000256" key="1">
    <source>
        <dbReference type="SAM" id="MobiDB-lite"/>
    </source>
</evidence>
<dbReference type="InterPro" id="IPR021833">
    <property type="entry name" value="DUF3425"/>
</dbReference>
<feature type="compositionally biased region" description="Polar residues" evidence="1">
    <location>
        <begin position="282"/>
        <end position="323"/>
    </location>
</feature>
<name>A0A4P7NER4_PYROR</name>
<dbReference type="PANTHER" id="PTHR37012:SF2">
    <property type="entry name" value="BZIP DOMAIN-CONTAINING PROTEIN-RELATED"/>
    <property type="match status" value="1"/>
</dbReference>